<dbReference type="PROSITE" id="PS51898">
    <property type="entry name" value="TYR_RECOMBINASE"/>
    <property type="match status" value="1"/>
</dbReference>
<dbReference type="InterPro" id="IPR011010">
    <property type="entry name" value="DNA_brk_join_enz"/>
</dbReference>
<dbReference type="GO" id="GO:0015074">
    <property type="term" value="P:DNA integration"/>
    <property type="evidence" value="ECO:0007669"/>
    <property type="project" value="UniProtKB-KW"/>
</dbReference>
<dbReference type="GO" id="GO:0003677">
    <property type="term" value="F:DNA binding"/>
    <property type="evidence" value="ECO:0007669"/>
    <property type="project" value="UniProtKB-UniRule"/>
</dbReference>
<feature type="domain" description="Core-binding (CB)" evidence="7">
    <location>
        <begin position="14"/>
        <end position="97"/>
    </location>
</feature>
<organism evidence="8 9">
    <name type="scientific">Lampropedia cohaerens</name>
    <dbReference type="NCBI Taxonomy" id="1610491"/>
    <lineage>
        <taxon>Bacteria</taxon>
        <taxon>Pseudomonadati</taxon>
        <taxon>Pseudomonadota</taxon>
        <taxon>Betaproteobacteria</taxon>
        <taxon>Burkholderiales</taxon>
        <taxon>Comamonadaceae</taxon>
        <taxon>Lampropedia</taxon>
    </lineage>
</organism>
<dbReference type="SUPFAM" id="SSF56349">
    <property type="entry name" value="DNA breaking-rejoining enzymes"/>
    <property type="match status" value="1"/>
</dbReference>
<dbReference type="InterPro" id="IPR002104">
    <property type="entry name" value="Integrase_catalytic"/>
</dbReference>
<dbReference type="EMBL" id="LBNQ01000032">
    <property type="protein sequence ID" value="KKW67536.1"/>
    <property type="molecule type" value="Genomic_DNA"/>
</dbReference>
<dbReference type="Gene3D" id="1.10.150.130">
    <property type="match status" value="1"/>
</dbReference>
<accession>A0A0U1PYI8</accession>
<reference evidence="8 9" key="1">
    <citation type="submission" date="2015-05" db="EMBL/GenBank/DDBJ databases">
        <title>Draft genome sequence of Lampropedia sp. CT6, isolated from the microbial mat of a hot water spring, located at Manikaran, India.</title>
        <authorList>
            <person name="Tripathi C."/>
            <person name="Rani P."/>
            <person name="Mahato N.K."/>
            <person name="Lal R."/>
        </authorList>
    </citation>
    <scope>NUCLEOTIDE SEQUENCE [LARGE SCALE GENOMIC DNA]</scope>
    <source>
        <strain evidence="8 9">CT6</strain>
    </source>
</reference>
<dbReference type="PROSITE" id="PS51900">
    <property type="entry name" value="CB"/>
    <property type="match status" value="1"/>
</dbReference>
<proteinExistence type="inferred from homology"/>
<keyword evidence="3 5" id="KW-0238">DNA-binding</keyword>
<evidence type="ECO:0000256" key="1">
    <source>
        <dbReference type="ARBA" id="ARBA00008857"/>
    </source>
</evidence>
<keyword evidence="9" id="KW-1185">Reference proteome</keyword>
<dbReference type="OrthoDB" id="9801717at2"/>
<dbReference type="RefSeq" id="WP_046742230.1">
    <property type="nucleotide sequence ID" value="NZ_LBNQ01000032.1"/>
</dbReference>
<evidence type="ECO:0000256" key="4">
    <source>
        <dbReference type="ARBA" id="ARBA00023172"/>
    </source>
</evidence>
<dbReference type="STRING" id="1610491.AAV94_10290"/>
<dbReference type="AlphaFoldDB" id="A0A0U1PYI8"/>
<name>A0A0U1PYI8_9BURK</name>
<dbReference type="Pfam" id="PF13495">
    <property type="entry name" value="Phage_int_SAM_4"/>
    <property type="match status" value="1"/>
</dbReference>
<gene>
    <name evidence="8" type="ORF">AAV94_10290</name>
</gene>
<dbReference type="GO" id="GO:0006310">
    <property type="term" value="P:DNA recombination"/>
    <property type="evidence" value="ECO:0007669"/>
    <property type="project" value="UniProtKB-KW"/>
</dbReference>
<dbReference type="CDD" id="cd01193">
    <property type="entry name" value="INT_IntI_C"/>
    <property type="match status" value="1"/>
</dbReference>
<dbReference type="InterPro" id="IPR050090">
    <property type="entry name" value="Tyrosine_recombinase_XerCD"/>
</dbReference>
<evidence type="ECO:0000259" key="7">
    <source>
        <dbReference type="PROSITE" id="PS51900"/>
    </source>
</evidence>
<feature type="domain" description="Tyr recombinase" evidence="6">
    <location>
        <begin position="115"/>
        <end position="333"/>
    </location>
</feature>
<dbReference type="InterPro" id="IPR004107">
    <property type="entry name" value="Integrase_SAM-like_N"/>
</dbReference>
<dbReference type="PATRIC" id="fig|1610491.3.peg.2188"/>
<dbReference type="InterPro" id="IPR010998">
    <property type="entry name" value="Integrase_recombinase_N"/>
</dbReference>
<dbReference type="Pfam" id="PF00589">
    <property type="entry name" value="Phage_integrase"/>
    <property type="match status" value="1"/>
</dbReference>
<dbReference type="PANTHER" id="PTHR30349:SF64">
    <property type="entry name" value="PROPHAGE INTEGRASE INTD-RELATED"/>
    <property type="match status" value="1"/>
</dbReference>
<sequence length="338" mass="38283">MQYARDDGQLQVQRQPPRLLDQLRASIRTKHYSIRTEQAYVDWVRRFILFHGKRHPAEMGAREITAFLTYLAVERQVSASTQNQAKSAILYLYKEVLALEVPWLDEVVHAKPSRRLPVVLTPAEVRALLLHVKGSAGLVAQLLYGTGMRLMEALRLRVKDVEFARREIVVRQGKGSKDRVTVLPENLMAPLQTQLAKAKALHDKDLAQGFGRVYLPDALAVKYPQADRSWAWQYVFPAAGRALDPRPDASGRQWERRHHLYPESVQRAVREAAKLAEIAKPVSPHVLRHSFATHLLQAGYDIRTVQELLGHADVKTTMIYTHVLNKGGRGVLSPLDAL</sequence>
<dbReference type="InterPro" id="IPR011946">
    <property type="entry name" value="Integrase_integron-type"/>
</dbReference>
<protein>
    <submittedName>
        <fullName evidence="8">Integrase</fullName>
    </submittedName>
</protein>
<evidence type="ECO:0000313" key="9">
    <source>
        <dbReference type="Proteomes" id="UP000050580"/>
    </source>
</evidence>
<dbReference type="PANTHER" id="PTHR30349">
    <property type="entry name" value="PHAGE INTEGRASE-RELATED"/>
    <property type="match status" value="1"/>
</dbReference>
<keyword evidence="4" id="KW-0233">DNA recombination</keyword>
<dbReference type="InterPro" id="IPR044068">
    <property type="entry name" value="CB"/>
</dbReference>
<dbReference type="InterPro" id="IPR013762">
    <property type="entry name" value="Integrase-like_cat_sf"/>
</dbReference>
<dbReference type="Proteomes" id="UP000050580">
    <property type="component" value="Unassembled WGS sequence"/>
</dbReference>
<comment type="similarity">
    <text evidence="1">Belongs to the 'phage' integrase family.</text>
</comment>
<evidence type="ECO:0000256" key="2">
    <source>
        <dbReference type="ARBA" id="ARBA00022908"/>
    </source>
</evidence>
<keyword evidence="2" id="KW-0229">DNA integration</keyword>
<dbReference type="Gene3D" id="1.10.443.10">
    <property type="entry name" value="Intergrase catalytic core"/>
    <property type="match status" value="1"/>
</dbReference>
<evidence type="ECO:0000256" key="5">
    <source>
        <dbReference type="PROSITE-ProRule" id="PRU01248"/>
    </source>
</evidence>
<evidence type="ECO:0000313" key="8">
    <source>
        <dbReference type="EMBL" id="KKW67536.1"/>
    </source>
</evidence>
<evidence type="ECO:0000256" key="3">
    <source>
        <dbReference type="ARBA" id="ARBA00023125"/>
    </source>
</evidence>
<dbReference type="NCBIfam" id="TIGR02249">
    <property type="entry name" value="integrase_gron"/>
    <property type="match status" value="1"/>
</dbReference>
<comment type="caution">
    <text evidence="8">The sequence shown here is derived from an EMBL/GenBank/DDBJ whole genome shotgun (WGS) entry which is preliminary data.</text>
</comment>
<evidence type="ECO:0000259" key="6">
    <source>
        <dbReference type="PROSITE" id="PS51898"/>
    </source>
</evidence>